<keyword evidence="2 6" id="KW-0699">rRNA-binding</keyword>
<comment type="function">
    <text evidence="6">One of the early assembly proteins it binds 23S rRNA. One of the proteins that surrounds the polypeptide exit tunnel on the outside of the ribosome. Forms the main docking site for trigger factor binding to the ribosome.</text>
</comment>
<comment type="similarity">
    <text evidence="1 6 7">Belongs to the universal ribosomal protein uL23 family.</text>
</comment>
<name>A0A4Q0AIG3_9BACT</name>
<dbReference type="AlphaFoldDB" id="A0A4Q0AIG3"/>
<dbReference type="InterPro" id="IPR012678">
    <property type="entry name" value="Ribosomal_uL23/eL15/eS24_sf"/>
</dbReference>
<accession>A0A4Q0AIG3</accession>
<dbReference type="EMBL" id="SCKX01000001">
    <property type="protein sequence ID" value="RWZ78799.1"/>
    <property type="molecule type" value="Genomic_DNA"/>
</dbReference>
<dbReference type="GO" id="GO:0006412">
    <property type="term" value="P:translation"/>
    <property type="evidence" value="ECO:0007669"/>
    <property type="project" value="UniProtKB-UniRule"/>
</dbReference>
<comment type="caution">
    <text evidence="8">The sequence shown here is derived from an EMBL/GenBank/DDBJ whole genome shotgun (WGS) entry which is preliminary data.</text>
</comment>
<evidence type="ECO:0000256" key="2">
    <source>
        <dbReference type="ARBA" id="ARBA00022730"/>
    </source>
</evidence>
<dbReference type="GO" id="GO:0005840">
    <property type="term" value="C:ribosome"/>
    <property type="evidence" value="ECO:0007669"/>
    <property type="project" value="UniProtKB-KW"/>
</dbReference>
<sequence length="114" mass="12609">MKTITTAPIFVTPVTTEKAYGQSQKNIYVFNVPLTANKQQIKNAVQSQYDVTIVTIKTLVQSGKAIRFSRGKNRYPGSTSRTDSKKAYVTLADGSSLNIFGVEETDKKATEEKK</sequence>
<dbReference type="Proteomes" id="UP000289257">
    <property type="component" value="Unassembled WGS sequence"/>
</dbReference>
<dbReference type="InterPro" id="IPR001014">
    <property type="entry name" value="Ribosomal_uL23_CS"/>
</dbReference>
<evidence type="ECO:0000256" key="1">
    <source>
        <dbReference type="ARBA" id="ARBA00006700"/>
    </source>
</evidence>
<evidence type="ECO:0000256" key="6">
    <source>
        <dbReference type="HAMAP-Rule" id="MF_01369"/>
    </source>
</evidence>
<evidence type="ECO:0000256" key="7">
    <source>
        <dbReference type="RuleBase" id="RU003934"/>
    </source>
</evidence>
<evidence type="ECO:0000313" key="9">
    <source>
        <dbReference type="Proteomes" id="UP000289257"/>
    </source>
</evidence>
<dbReference type="HAMAP" id="MF_01369_B">
    <property type="entry name" value="Ribosomal_uL23_B"/>
    <property type="match status" value="1"/>
</dbReference>
<dbReference type="InterPro" id="IPR013025">
    <property type="entry name" value="Ribosomal_uL23-like"/>
</dbReference>
<keyword evidence="9" id="KW-1185">Reference proteome</keyword>
<comment type="subunit">
    <text evidence="6">Part of the 50S ribosomal subunit. Contacts protein L29, and trigger factor when it is bound to the ribosome.</text>
</comment>
<organism evidence="8 9">
    <name type="scientific">Candidatus Microsaccharimonas sossegonensis</name>
    <dbReference type="NCBI Taxonomy" id="2506948"/>
    <lineage>
        <taxon>Bacteria</taxon>
        <taxon>Candidatus Saccharimonadota</taxon>
        <taxon>Candidatus Saccharimonadia</taxon>
        <taxon>Candidatus Saccharimonadales</taxon>
        <taxon>Candidatus Saccharimonadaceae</taxon>
        <taxon>Candidatus Microsaccharimonas</taxon>
    </lineage>
</organism>
<evidence type="ECO:0000256" key="3">
    <source>
        <dbReference type="ARBA" id="ARBA00022884"/>
    </source>
</evidence>
<dbReference type="PROSITE" id="PS00050">
    <property type="entry name" value="RIBOSOMAL_L23"/>
    <property type="match status" value="1"/>
</dbReference>
<keyword evidence="4 6" id="KW-0689">Ribosomal protein</keyword>
<dbReference type="InterPro" id="IPR012677">
    <property type="entry name" value="Nucleotide-bd_a/b_plait_sf"/>
</dbReference>
<keyword evidence="5 6" id="KW-0687">Ribonucleoprotein</keyword>
<dbReference type="GO" id="GO:1990904">
    <property type="term" value="C:ribonucleoprotein complex"/>
    <property type="evidence" value="ECO:0007669"/>
    <property type="project" value="UniProtKB-KW"/>
</dbReference>
<dbReference type="PANTHER" id="PTHR11620">
    <property type="entry name" value="60S RIBOSOMAL PROTEIN L23A"/>
    <property type="match status" value="1"/>
</dbReference>
<evidence type="ECO:0000256" key="4">
    <source>
        <dbReference type="ARBA" id="ARBA00022980"/>
    </source>
</evidence>
<evidence type="ECO:0000256" key="5">
    <source>
        <dbReference type="ARBA" id="ARBA00023274"/>
    </source>
</evidence>
<reference evidence="8" key="1">
    <citation type="submission" date="2019-01" db="EMBL/GenBank/DDBJ databases">
        <title>Genomic signatures and co-occurrence patterns of the ultra-small Saccharimodia (Patescibacteria phylum) suggest a symbiotic lifestyle.</title>
        <authorList>
            <person name="Lemos L."/>
            <person name="Medeiros J."/>
            <person name="Andreote F."/>
            <person name="Fernandes G."/>
            <person name="Varani A."/>
            <person name="Oliveira G."/>
            <person name="Pylro V."/>
        </authorList>
    </citation>
    <scope>NUCLEOTIDE SEQUENCE [LARGE SCALE GENOMIC DNA]</scope>
    <source>
        <strain evidence="8">AMD02</strain>
    </source>
</reference>
<dbReference type="Pfam" id="PF00276">
    <property type="entry name" value="Ribosomal_L23"/>
    <property type="match status" value="1"/>
</dbReference>
<keyword evidence="3 6" id="KW-0694">RNA-binding</keyword>
<protein>
    <recommendedName>
        <fullName evidence="6">Large ribosomal subunit protein uL23</fullName>
    </recommendedName>
</protein>
<gene>
    <name evidence="6" type="primary">rplW</name>
    <name evidence="8" type="ORF">EOT05_03570</name>
</gene>
<proteinExistence type="inferred from homology"/>
<dbReference type="Gene3D" id="3.30.70.330">
    <property type="match status" value="1"/>
</dbReference>
<dbReference type="GO" id="GO:0003735">
    <property type="term" value="F:structural constituent of ribosome"/>
    <property type="evidence" value="ECO:0007669"/>
    <property type="project" value="InterPro"/>
</dbReference>
<dbReference type="GO" id="GO:0019843">
    <property type="term" value="F:rRNA binding"/>
    <property type="evidence" value="ECO:0007669"/>
    <property type="project" value="UniProtKB-UniRule"/>
</dbReference>
<evidence type="ECO:0000313" key="8">
    <source>
        <dbReference type="EMBL" id="RWZ78799.1"/>
    </source>
</evidence>
<dbReference type="SUPFAM" id="SSF54189">
    <property type="entry name" value="Ribosomal proteins S24e, L23 and L15e"/>
    <property type="match status" value="1"/>
</dbReference>